<evidence type="ECO:0008006" key="3">
    <source>
        <dbReference type="Google" id="ProtNLM"/>
    </source>
</evidence>
<evidence type="ECO:0000313" key="2">
    <source>
        <dbReference type="Proteomes" id="UP000308652"/>
    </source>
</evidence>
<reference evidence="1 2" key="1">
    <citation type="journal article" date="2019" name="Nat. Ecol. Evol.">
        <title>Megaphylogeny resolves global patterns of mushroom evolution.</title>
        <authorList>
            <person name="Varga T."/>
            <person name="Krizsan K."/>
            <person name="Foldi C."/>
            <person name="Dima B."/>
            <person name="Sanchez-Garcia M."/>
            <person name="Sanchez-Ramirez S."/>
            <person name="Szollosi G.J."/>
            <person name="Szarkandi J.G."/>
            <person name="Papp V."/>
            <person name="Albert L."/>
            <person name="Andreopoulos W."/>
            <person name="Angelini C."/>
            <person name="Antonin V."/>
            <person name="Barry K.W."/>
            <person name="Bougher N.L."/>
            <person name="Buchanan P."/>
            <person name="Buyck B."/>
            <person name="Bense V."/>
            <person name="Catcheside P."/>
            <person name="Chovatia M."/>
            <person name="Cooper J."/>
            <person name="Damon W."/>
            <person name="Desjardin D."/>
            <person name="Finy P."/>
            <person name="Geml J."/>
            <person name="Haridas S."/>
            <person name="Hughes K."/>
            <person name="Justo A."/>
            <person name="Karasinski D."/>
            <person name="Kautmanova I."/>
            <person name="Kiss B."/>
            <person name="Kocsube S."/>
            <person name="Kotiranta H."/>
            <person name="LaButti K.M."/>
            <person name="Lechner B.E."/>
            <person name="Liimatainen K."/>
            <person name="Lipzen A."/>
            <person name="Lukacs Z."/>
            <person name="Mihaltcheva S."/>
            <person name="Morgado L.N."/>
            <person name="Niskanen T."/>
            <person name="Noordeloos M.E."/>
            <person name="Ohm R.A."/>
            <person name="Ortiz-Santana B."/>
            <person name="Ovrebo C."/>
            <person name="Racz N."/>
            <person name="Riley R."/>
            <person name="Savchenko A."/>
            <person name="Shiryaev A."/>
            <person name="Soop K."/>
            <person name="Spirin V."/>
            <person name="Szebenyi C."/>
            <person name="Tomsovsky M."/>
            <person name="Tulloss R.E."/>
            <person name="Uehling J."/>
            <person name="Grigoriev I.V."/>
            <person name="Vagvolgyi C."/>
            <person name="Papp T."/>
            <person name="Martin F.M."/>
            <person name="Miettinen O."/>
            <person name="Hibbett D.S."/>
            <person name="Nagy L.G."/>
        </authorList>
    </citation>
    <scope>NUCLEOTIDE SEQUENCE [LARGE SCALE GENOMIC DNA]</scope>
    <source>
        <strain evidence="1 2">CBS 166.37</strain>
    </source>
</reference>
<dbReference type="OrthoDB" id="2369050at2759"/>
<evidence type="ECO:0000313" key="1">
    <source>
        <dbReference type="EMBL" id="TFK42092.1"/>
    </source>
</evidence>
<gene>
    <name evidence="1" type="ORF">BDQ12DRAFT_352993</name>
</gene>
<protein>
    <recommendedName>
        <fullName evidence="3">Retrotransposon gag domain-containing protein</fullName>
    </recommendedName>
</protein>
<name>A0A5C3M9Z8_9AGAR</name>
<dbReference type="STRING" id="68775.A0A5C3M9Z8"/>
<dbReference type="Proteomes" id="UP000308652">
    <property type="component" value="Unassembled WGS sequence"/>
</dbReference>
<proteinExistence type="predicted"/>
<dbReference type="EMBL" id="ML213593">
    <property type="protein sequence ID" value="TFK42092.1"/>
    <property type="molecule type" value="Genomic_DNA"/>
</dbReference>
<organism evidence="1 2">
    <name type="scientific">Crucibulum laeve</name>
    <dbReference type="NCBI Taxonomy" id="68775"/>
    <lineage>
        <taxon>Eukaryota</taxon>
        <taxon>Fungi</taxon>
        <taxon>Dikarya</taxon>
        <taxon>Basidiomycota</taxon>
        <taxon>Agaricomycotina</taxon>
        <taxon>Agaricomycetes</taxon>
        <taxon>Agaricomycetidae</taxon>
        <taxon>Agaricales</taxon>
        <taxon>Agaricineae</taxon>
        <taxon>Nidulariaceae</taxon>
        <taxon>Crucibulum</taxon>
    </lineage>
</organism>
<sequence>MESVTRPLAEVKVPNKTKYCPTLTAGHIDPLVFYNWGVACRRFAKHSEKKPGEIVSFVATAMLEPWLVAWYYSDFERIDKLSLDEYLEELAKLVLPRNWATKIRNEILSSTQGAKCFMDWKMELESLNAILYVTSRPHALDITTLKAHLEANINAELKPAIENEGFLCTGSESNE</sequence>
<keyword evidence="2" id="KW-1185">Reference proteome</keyword>
<dbReference type="AlphaFoldDB" id="A0A5C3M9Z8"/>
<accession>A0A5C3M9Z8</accession>